<evidence type="ECO:0000313" key="1">
    <source>
        <dbReference type="EMBL" id="AFJ61529.1"/>
    </source>
</evidence>
<dbReference type="EMBL" id="CP003332">
    <property type="protein sequence ID" value="AFJ61529.1"/>
    <property type="molecule type" value="Genomic_DNA"/>
</dbReference>
<gene>
    <name evidence="1" type="ORF">MUS_1516</name>
</gene>
<dbReference type="KEGG" id="bqy:MUS_1516"/>
<accession>I2C4F5</accession>
<dbReference type="AlphaFoldDB" id="I2C4F5"/>
<name>I2C4F5_BACAY</name>
<dbReference type="PATRIC" id="fig|1126211.3.peg.1445"/>
<proteinExistence type="predicted"/>
<dbReference type="Proteomes" id="UP000002878">
    <property type="component" value="Chromosome"/>
</dbReference>
<sequence length="40" mass="4856">MKKEPDEHHCHPAFLYIGAEFQRISKWDLKEFVIETVLIR</sequence>
<dbReference type="HOGENOM" id="CLU_3284275_0_0_9"/>
<evidence type="ECO:0000313" key="2">
    <source>
        <dbReference type="Proteomes" id="UP000002878"/>
    </source>
</evidence>
<protein>
    <submittedName>
        <fullName evidence="1">Uncharacterized protein</fullName>
    </submittedName>
</protein>
<organism evidence="1 2">
    <name type="scientific">Bacillus amyloliquefaciens (strain Y2)</name>
    <name type="common">Bacillus amyloliquefaciens subsp. plantarum (strain B9601-Y2)</name>
    <dbReference type="NCBI Taxonomy" id="1155777"/>
    <lineage>
        <taxon>Bacteria</taxon>
        <taxon>Bacillati</taxon>
        <taxon>Bacillota</taxon>
        <taxon>Bacilli</taxon>
        <taxon>Bacillales</taxon>
        <taxon>Bacillaceae</taxon>
        <taxon>Bacillus</taxon>
        <taxon>Bacillus amyloliquefaciens group</taxon>
    </lineage>
</organism>
<reference evidence="1 2" key="1">
    <citation type="journal article" date="2012" name="J. Biotechnol.">
        <title>Genome sequence of the plant growth promoting strain Bacillus amyloliquefaciens subsp. plantarum B9601-Y2 and expression of mersacidin and other secondary metabolites.</title>
        <authorList>
            <person name="He P."/>
            <person name="Hao K."/>
            <person name="Blom J."/>
            <person name="Ruckert C."/>
            <person name="Vater J."/>
            <person name="Mao Z."/>
            <person name="Wu Y."/>
            <person name="Hou M."/>
            <person name="He P."/>
            <person name="He Y."/>
            <person name="Borriss R."/>
        </authorList>
    </citation>
    <scope>NUCLEOTIDE SEQUENCE [LARGE SCALE GENOMIC DNA]</scope>
    <source>
        <strain evidence="1">Y2</strain>
    </source>
</reference>